<keyword evidence="6 10" id="KW-0812">Transmembrane</keyword>
<keyword evidence="4" id="KW-0813">Transport</keyword>
<dbReference type="GO" id="GO:0015297">
    <property type="term" value="F:antiporter activity"/>
    <property type="evidence" value="ECO:0007669"/>
    <property type="project" value="InterPro"/>
</dbReference>
<keyword evidence="8 10" id="KW-0472">Membrane</keyword>
<organism evidence="11 12">
    <name type="scientific">Kurthia sibirica</name>
    <dbReference type="NCBI Taxonomy" id="202750"/>
    <lineage>
        <taxon>Bacteria</taxon>
        <taxon>Bacillati</taxon>
        <taxon>Bacillota</taxon>
        <taxon>Bacilli</taxon>
        <taxon>Bacillales</taxon>
        <taxon>Caryophanaceae</taxon>
        <taxon>Kurthia</taxon>
    </lineage>
</organism>
<evidence type="ECO:0000256" key="10">
    <source>
        <dbReference type="SAM" id="Phobius"/>
    </source>
</evidence>
<dbReference type="PANTHER" id="PTHR43823">
    <property type="entry name" value="SPORULATION PROTEIN YKVU"/>
    <property type="match status" value="1"/>
</dbReference>
<dbReference type="GO" id="GO:0046677">
    <property type="term" value="P:response to antibiotic"/>
    <property type="evidence" value="ECO:0007669"/>
    <property type="project" value="UniProtKB-KW"/>
</dbReference>
<feature type="transmembrane region" description="Helical" evidence="10">
    <location>
        <begin position="244"/>
        <end position="269"/>
    </location>
</feature>
<keyword evidence="5" id="KW-1003">Cell membrane</keyword>
<dbReference type="EMBL" id="QFVR01000017">
    <property type="protein sequence ID" value="PWI24715.1"/>
    <property type="molecule type" value="Genomic_DNA"/>
</dbReference>
<feature type="transmembrane region" description="Helical" evidence="10">
    <location>
        <begin position="99"/>
        <end position="119"/>
    </location>
</feature>
<feature type="transmembrane region" description="Helical" evidence="10">
    <location>
        <begin position="417"/>
        <end position="438"/>
    </location>
</feature>
<name>A0A2U3AJJ3_9BACL</name>
<proteinExistence type="inferred from homology"/>
<reference evidence="11 12" key="1">
    <citation type="submission" date="2018-05" db="EMBL/GenBank/DDBJ databases">
        <title>Kurthia sibirica genome sequence.</title>
        <authorList>
            <person name="Maclea K.S."/>
            <person name="Goen A.E."/>
        </authorList>
    </citation>
    <scope>NUCLEOTIDE SEQUENCE [LARGE SCALE GENOMIC DNA]</scope>
    <source>
        <strain evidence="11 12">ATCC 49154</strain>
    </source>
</reference>
<evidence type="ECO:0000313" key="12">
    <source>
        <dbReference type="Proteomes" id="UP000245938"/>
    </source>
</evidence>
<evidence type="ECO:0000256" key="1">
    <source>
        <dbReference type="ARBA" id="ARBA00004651"/>
    </source>
</evidence>
<evidence type="ECO:0000256" key="2">
    <source>
        <dbReference type="ARBA" id="ARBA00008417"/>
    </source>
</evidence>
<feature type="transmembrane region" description="Helical" evidence="10">
    <location>
        <begin position="358"/>
        <end position="380"/>
    </location>
</feature>
<protein>
    <recommendedName>
        <fullName evidence="3">Multidrug export protein MepA</fullName>
    </recommendedName>
</protein>
<dbReference type="Proteomes" id="UP000245938">
    <property type="component" value="Unassembled WGS sequence"/>
</dbReference>
<evidence type="ECO:0000256" key="4">
    <source>
        <dbReference type="ARBA" id="ARBA00022448"/>
    </source>
</evidence>
<keyword evidence="9" id="KW-0046">Antibiotic resistance</keyword>
<feature type="transmembrane region" description="Helical" evidence="10">
    <location>
        <begin position="53"/>
        <end position="78"/>
    </location>
</feature>
<dbReference type="InterPro" id="IPR002528">
    <property type="entry name" value="MATE_fam"/>
</dbReference>
<dbReference type="Pfam" id="PF01554">
    <property type="entry name" value="MatE"/>
    <property type="match status" value="2"/>
</dbReference>
<dbReference type="GO" id="GO:0005886">
    <property type="term" value="C:plasma membrane"/>
    <property type="evidence" value="ECO:0007669"/>
    <property type="project" value="UniProtKB-SubCell"/>
</dbReference>
<dbReference type="PANTHER" id="PTHR43823:SF3">
    <property type="entry name" value="MULTIDRUG EXPORT PROTEIN MEPA"/>
    <property type="match status" value="1"/>
</dbReference>
<dbReference type="InterPro" id="IPR051327">
    <property type="entry name" value="MATE_MepA_subfamily"/>
</dbReference>
<feature type="transmembrane region" description="Helical" evidence="10">
    <location>
        <begin position="139"/>
        <end position="156"/>
    </location>
</feature>
<dbReference type="PIRSF" id="PIRSF006603">
    <property type="entry name" value="DinF"/>
    <property type="match status" value="1"/>
</dbReference>
<comment type="subcellular location">
    <subcellularLocation>
        <location evidence="1">Cell membrane</location>
        <topology evidence="1">Multi-pass membrane protein</topology>
    </subcellularLocation>
</comment>
<evidence type="ECO:0000313" key="11">
    <source>
        <dbReference type="EMBL" id="PWI24715.1"/>
    </source>
</evidence>
<evidence type="ECO:0000256" key="5">
    <source>
        <dbReference type="ARBA" id="ARBA00022475"/>
    </source>
</evidence>
<dbReference type="InterPro" id="IPR048279">
    <property type="entry name" value="MdtK-like"/>
</dbReference>
<feature type="transmembrane region" description="Helical" evidence="10">
    <location>
        <begin position="392"/>
        <end position="411"/>
    </location>
</feature>
<accession>A0A2U3AJJ3</accession>
<dbReference type="AlphaFoldDB" id="A0A2U3AJJ3"/>
<sequence>MIFMNANYYFEKASIPKAVMHFSLPMIIGMSVSIIYTLLNAFFIGLLHDSVMITAITLTLPVFALLMALGNLIGVGGGTFISRLFGEKKFTKMKEVSSFSFYASIVLGIITMIIGVLFIDGITRGLGASSDAFIYTKQYVLVMILGAPFFILNFSLEQIVRSEGAAVVSMIGMFVSVIINLALDPLFIFVFHWGVPGVAVATLIGNMGAVIYYAMYIVRKSELLTFSWHFLKIEKSVVQEIVKIGIPVALMSALMGVTALIFMNYAALYGDNAVASYGISQRILQLPELIIMGLCEGVIPLIAYNFTANKKRMSAAIKFTSLVVGTLATLFAIIAFFVGNHVIGLFTIDPDVIELGSYVIKVIFISLFITGFTSLMIGIFQATGQGKAALTMSLSQGLAMIPVLIIANHYFDFHGVIWAIVIGDVITFVIGISVLYVLRNKLTVSKDFEFEG</sequence>
<evidence type="ECO:0000256" key="9">
    <source>
        <dbReference type="ARBA" id="ARBA00023251"/>
    </source>
</evidence>
<evidence type="ECO:0000256" key="6">
    <source>
        <dbReference type="ARBA" id="ARBA00022692"/>
    </source>
</evidence>
<comment type="caution">
    <text evidence="11">The sequence shown here is derived from an EMBL/GenBank/DDBJ whole genome shotgun (WGS) entry which is preliminary data.</text>
</comment>
<feature type="transmembrane region" description="Helical" evidence="10">
    <location>
        <begin position="21"/>
        <end position="47"/>
    </location>
</feature>
<evidence type="ECO:0000256" key="3">
    <source>
        <dbReference type="ARBA" id="ARBA00022106"/>
    </source>
</evidence>
<gene>
    <name evidence="11" type="ORF">DEX24_12190</name>
</gene>
<comment type="similarity">
    <text evidence="2">Belongs to the multi antimicrobial extrusion (MATE) (TC 2.A.66.1) family. MepA subfamily.</text>
</comment>
<keyword evidence="12" id="KW-1185">Reference proteome</keyword>
<feature type="transmembrane region" description="Helical" evidence="10">
    <location>
        <begin position="197"/>
        <end position="218"/>
    </location>
</feature>
<feature type="transmembrane region" description="Helical" evidence="10">
    <location>
        <begin position="289"/>
        <end position="307"/>
    </location>
</feature>
<dbReference type="CDD" id="cd13143">
    <property type="entry name" value="MATE_MepA_like"/>
    <property type="match status" value="1"/>
</dbReference>
<feature type="transmembrane region" description="Helical" evidence="10">
    <location>
        <begin position="168"/>
        <end position="191"/>
    </location>
</feature>
<dbReference type="NCBIfam" id="TIGR00797">
    <property type="entry name" value="matE"/>
    <property type="match status" value="1"/>
</dbReference>
<feature type="transmembrane region" description="Helical" evidence="10">
    <location>
        <begin position="319"/>
        <end position="338"/>
    </location>
</feature>
<dbReference type="InterPro" id="IPR045070">
    <property type="entry name" value="MATE_MepA-like"/>
</dbReference>
<evidence type="ECO:0000256" key="8">
    <source>
        <dbReference type="ARBA" id="ARBA00023136"/>
    </source>
</evidence>
<keyword evidence="7 10" id="KW-1133">Transmembrane helix</keyword>
<evidence type="ECO:0000256" key="7">
    <source>
        <dbReference type="ARBA" id="ARBA00022989"/>
    </source>
</evidence>
<dbReference type="GO" id="GO:0042910">
    <property type="term" value="F:xenobiotic transmembrane transporter activity"/>
    <property type="evidence" value="ECO:0007669"/>
    <property type="project" value="InterPro"/>
</dbReference>